<dbReference type="InterPro" id="IPR045749">
    <property type="entry name" value="DUF6090"/>
</dbReference>
<keyword evidence="1" id="KW-0812">Transmembrane</keyword>
<evidence type="ECO:0000256" key="1">
    <source>
        <dbReference type="SAM" id="Phobius"/>
    </source>
</evidence>
<organism evidence="2 3">
    <name type="scientific">Christiangramia lutea</name>
    <dbReference type="NCBI Taxonomy" id="1607951"/>
    <lineage>
        <taxon>Bacteria</taxon>
        <taxon>Pseudomonadati</taxon>
        <taxon>Bacteroidota</taxon>
        <taxon>Flavobacteriia</taxon>
        <taxon>Flavobacteriales</taxon>
        <taxon>Flavobacteriaceae</taxon>
        <taxon>Christiangramia</taxon>
    </lineage>
</organism>
<feature type="transmembrane region" description="Helical" evidence="1">
    <location>
        <begin position="21"/>
        <end position="40"/>
    </location>
</feature>
<protein>
    <submittedName>
        <fullName evidence="2">DUF6090 family protein</fullName>
    </submittedName>
</protein>
<dbReference type="AlphaFoldDB" id="A0A9X2A833"/>
<dbReference type="RefSeq" id="WP_240712001.1">
    <property type="nucleotide sequence ID" value="NZ_JAKVTV010000001.1"/>
</dbReference>
<keyword evidence="3" id="KW-1185">Reference proteome</keyword>
<accession>A0A9X2A833</accession>
<dbReference type="Proteomes" id="UP001139226">
    <property type="component" value="Unassembled WGS sequence"/>
</dbReference>
<keyword evidence="1" id="KW-0472">Membrane</keyword>
<sequence>MIHFFRKIRRQLLRENRFTRYLLYALGEIFLVVVGILIALEVNNMNERNKSRDQLSTNLSKIKRELKMNIKTLEFQEKVNDTLIEKLKESLIILKSNQGDSLKMLESRIGALGTDYTIQLQMPHSESLMSRMELLNQSTDSLGFYLIGTRYYLNAVAESNRYVHDQYANSIEPYFHNHINYSDVALDQHKNYLIEGGPKTDFTALDDNMYLWNLITFKLETVSAQRDLIRNILGLFEQFLEYLSDSSA</sequence>
<proteinExistence type="predicted"/>
<dbReference type="EMBL" id="JAKVTV010000001">
    <property type="protein sequence ID" value="MCH4821875.1"/>
    <property type="molecule type" value="Genomic_DNA"/>
</dbReference>
<reference evidence="2" key="1">
    <citation type="submission" date="2022-03" db="EMBL/GenBank/DDBJ databases">
        <title>Gramella crocea sp. nov., isolated from activated sludge of a seafood processing plant.</title>
        <authorList>
            <person name="Zhang X."/>
        </authorList>
    </citation>
    <scope>NUCLEOTIDE SEQUENCE</scope>
    <source>
        <strain evidence="2">YJ019</strain>
    </source>
</reference>
<dbReference type="Pfam" id="PF19578">
    <property type="entry name" value="DUF6090"/>
    <property type="match status" value="1"/>
</dbReference>
<evidence type="ECO:0000313" key="2">
    <source>
        <dbReference type="EMBL" id="MCH4821875.1"/>
    </source>
</evidence>
<gene>
    <name evidence="2" type="ORF">ML462_01715</name>
</gene>
<keyword evidence="1" id="KW-1133">Transmembrane helix</keyword>
<comment type="caution">
    <text evidence="2">The sequence shown here is derived from an EMBL/GenBank/DDBJ whole genome shotgun (WGS) entry which is preliminary data.</text>
</comment>
<name>A0A9X2A833_9FLAO</name>
<evidence type="ECO:0000313" key="3">
    <source>
        <dbReference type="Proteomes" id="UP001139226"/>
    </source>
</evidence>